<dbReference type="Gene3D" id="3.40.50.150">
    <property type="entry name" value="Vaccinia Virus protein VP39"/>
    <property type="match status" value="1"/>
</dbReference>
<dbReference type="PANTHER" id="PTHR43861:SF6">
    <property type="entry name" value="METHYLTRANSFERASE TYPE 11"/>
    <property type="match status" value="1"/>
</dbReference>
<proteinExistence type="predicted"/>
<dbReference type="Proteomes" id="UP000829194">
    <property type="component" value="Chromosome"/>
</dbReference>
<protein>
    <submittedName>
        <fullName evidence="1">Class I SAM-dependent methyltransferase</fullName>
    </submittedName>
</protein>
<dbReference type="RefSeq" id="WP_057944194.1">
    <property type="nucleotide sequence ID" value="NZ_CP011131.1"/>
</dbReference>
<evidence type="ECO:0000313" key="2">
    <source>
        <dbReference type="Proteomes" id="UP000829194"/>
    </source>
</evidence>
<accession>A0ABY3X7R8</accession>
<gene>
    <name evidence="1" type="ORF">MOV92_19370</name>
</gene>
<dbReference type="GO" id="GO:0032259">
    <property type="term" value="P:methylation"/>
    <property type="evidence" value="ECO:0007669"/>
    <property type="project" value="UniProtKB-KW"/>
</dbReference>
<dbReference type="PANTHER" id="PTHR43861">
    <property type="entry name" value="TRANS-ACONITATE 2-METHYLTRANSFERASE-RELATED"/>
    <property type="match status" value="1"/>
</dbReference>
<keyword evidence="1" id="KW-0808">Transferase</keyword>
<organism evidence="1 2">
    <name type="scientific">Lysobacter gummosus</name>
    <dbReference type="NCBI Taxonomy" id="262324"/>
    <lineage>
        <taxon>Bacteria</taxon>
        <taxon>Pseudomonadati</taxon>
        <taxon>Pseudomonadota</taxon>
        <taxon>Gammaproteobacteria</taxon>
        <taxon>Lysobacterales</taxon>
        <taxon>Lysobacteraceae</taxon>
        <taxon>Lysobacter</taxon>
    </lineage>
</organism>
<dbReference type="EMBL" id="CP093547">
    <property type="protein sequence ID" value="UNP28621.1"/>
    <property type="molecule type" value="Genomic_DNA"/>
</dbReference>
<reference evidence="1 2" key="1">
    <citation type="submission" date="2022-03" db="EMBL/GenBank/DDBJ databases">
        <title>Complete genome sequence of Lysobacter capsici VKM B-2533 and Lysobacter gummosus 10.1.1, promising sources of lytic agents.</title>
        <authorList>
            <person name="Tarlachkov S.V."/>
            <person name="Kudryakova I.V."/>
            <person name="Afoshin A.S."/>
            <person name="Leontyevskaya E.A."/>
            <person name="Leontyevskaya N.V."/>
        </authorList>
    </citation>
    <scope>NUCLEOTIDE SEQUENCE [LARGE SCALE GENOMIC DNA]</scope>
    <source>
        <strain evidence="1 2">10.1.1</strain>
    </source>
</reference>
<dbReference type="GO" id="GO:0008168">
    <property type="term" value="F:methyltransferase activity"/>
    <property type="evidence" value="ECO:0007669"/>
    <property type="project" value="UniProtKB-KW"/>
</dbReference>
<name>A0ABY3X7R8_9GAMM</name>
<keyword evidence="1" id="KW-0489">Methyltransferase</keyword>
<dbReference type="InterPro" id="IPR029063">
    <property type="entry name" value="SAM-dependent_MTases_sf"/>
</dbReference>
<sequence length="301" mass="33539">MSASELSAAAATPHQPAPNLDGALCLACLGEYGPCKLPGLKQCKSCGFITADLAMSDEALAALYGEDYFHGEEYRDYVSEEDSLKDNFRRRIKTLQQLIPNLSKTDVFEVGCAYGFFLDEVKGDVASAKGIDISADAVAHARANKGVDAIAGSYSDYLVEPRVGLVAMWDTVEHLPRPDLFIHKAQRDLLPGGHIAITTGDIDSLNARMRGKHWRMIHPPTHLHYFSVATLRRMLERNGFEVVHVSHPGNARDLRSILHFILDLRLGWGGLYRRIAKWRIFDLSISMNLFDIMFVVARRKA</sequence>
<dbReference type="Pfam" id="PF13489">
    <property type="entry name" value="Methyltransf_23"/>
    <property type="match status" value="1"/>
</dbReference>
<keyword evidence="2" id="KW-1185">Reference proteome</keyword>
<dbReference type="SUPFAM" id="SSF53335">
    <property type="entry name" value="S-adenosyl-L-methionine-dependent methyltransferases"/>
    <property type="match status" value="1"/>
</dbReference>
<evidence type="ECO:0000313" key="1">
    <source>
        <dbReference type="EMBL" id="UNP28621.1"/>
    </source>
</evidence>